<evidence type="ECO:0000256" key="1">
    <source>
        <dbReference type="ARBA" id="ARBA00022670"/>
    </source>
</evidence>
<dbReference type="PRINTS" id="PR00722">
    <property type="entry name" value="CHYMOTRYPSIN"/>
</dbReference>
<keyword evidence="2" id="KW-0378">Hydrolase</keyword>
<dbReference type="FunFam" id="2.40.10.10:FF:000036">
    <property type="entry name" value="Trypsin beta"/>
    <property type="match status" value="1"/>
</dbReference>
<evidence type="ECO:0000259" key="5">
    <source>
        <dbReference type="PROSITE" id="PS50240"/>
    </source>
</evidence>
<protein>
    <recommendedName>
        <fullName evidence="5">Peptidase S1 domain-containing protein</fullName>
    </recommendedName>
</protein>
<dbReference type="Ensembl" id="ENSSANT00000027210.1">
    <property type="protein sequence ID" value="ENSSANP00000025547.1"/>
    <property type="gene ID" value="ENSSANG00000013195.1"/>
</dbReference>
<dbReference type="Gene3D" id="2.40.10.10">
    <property type="entry name" value="Trypsin-like serine proteases"/>
    <property type="match status" value="1"/>
</dbReference>
<dbReference type="PROSITE" id="PS50240">
    <property type="entry name" value="TRYPSIN_DOM"/>
    <property type="match status" value="1"/>
</dbReference>
<dbReference type="SUPFAM" id="SSF50494">
    <property type="entry name" value="Trypsin-like serine proteases"/>
    <property type="match status" value="1"/>
</dbReference>
<dbReference type="InterPro" id="IPR043504">
    <property type="entry name" value="Peptidase_S1_PA_chymotrypsin"/>
</dbReference>
<dbReference type="GO" id="GO:0004252">
    <property type="term" value="F:serine-type endopeptidase activity"/>
    <property type="evidence" value="ECO:0007669"/>
    <property type="project" value="InterPro"/>
</dbReference>
<reference evidence="6" key="1">
    <citation type="submission" date="2025-08" db="UniProtKB">
        <authorList>
            <consortium name="Ensembl"/>
        </authorList>
    </citation>
    <scope>IDENTIFICATION</scope>
</reference>
<name>A0A671LYF2_9TELE</name>
<dbReference type="InterPro" id="IPR018114">
    <property type="entry name" value="TRYPSIN_HIS"/>
</dbReference>
<evidence type="ECO:0000313" key="7">
    <source>
        <dbReference type="Proteomes" id="UP000472260"/>
    </source>
</evidence>
<keyword evidence="4" id="KW-1015">Disulfide bond</keyword>
<dbReference type="AlphaFoldDB" id="A0A671LYF2"/>
<keyword evidence="7" id="KW-1185">Reference proteome</keyword>
<sequence length="290" mass="33247">MQVPLQNDELQISAFKLSKNVPIHYHCKCLSVTSLCKENKEQFKIFFVATDIMQQILLFYLNYYKLFRLTVLSLSAHVGIVNGREAKPHSRPYMFVLTAAHCWKRSQILTVVVGAHDLRKSKTLNRIGVKNYIPHPDYKTSPVRNDIMLLRLQEKVKLNNYVKWISLPKDGEDVEVNTLCSVAGWGKLQTNGPLSSRLMEANVHIMNDRECYKRWGKIYYSVSQMMCTHGYGRFCDGDSGGPLVCGDTAVGVVSFRDINLCNSPEHPNVYTKISAYLPWIHQIIRNLVNY</sequence>
<dbReference type="PANTHER" id="PTHR24271">
    <property type="entry name" value="KALLIKREIN-RELATED"/>
    <property type="match status" value="1"/>
</dbReference>
<evidence type="ECO:0000256" key="2">
    <source>
        <dbReference type="ARBA" id="ARBA00022801"/>
    </source>
</evidence>
<organism evidence="6 7">
    <name type="scientific">Sinocyclocheilus anshuiensis</name>
    <dbReference type="NCBI Taxonomy" id="1608454"/>
    <lineage>
        <taxon>Eukaryota</taxon>
        <taxon>Metazoa</taxon>
        <taxon>Chordata</taxon>
        <taxon>Craniata</taxon>
        <taxon>Vertebrata</taxon>
        <taxon>Euteleostomi</taxon>
        <taxon>Actinopterygii</taxon>
        <taxon>Neopterygii</taxon>
        <taxon>Teleostei</taxon>
        <taxon>Ostariophysi</taxon>
        <taxon>Cypriniformes</taxon>
        <taxon>Cyprinidae</taxon>
        <taxon>Cyprininae</taxon>
        <taxon>Sinocyclocheilus</taxon>
    </lineage>
</organism>
<dbReference type="PROSITE" id="PS00134">
    <property type="entry name" value="TRYPSIN_HIS"/>
    <property type="match status" value="1"/>
</dbReference>
<proteinExistence type="predicted"/>
<accession>A0A671LYF2</accession>
<feature type="domain" description="Peptidase S1" evidence="5">
    <location>
        <begin position="95"/>
        <end position="285"/>
    </location>
</feature>
<keyword evidence="3" id="KW-0720">Serine protease</keyword>
<dbReference type="InterPro" id="IPR001254">
    <property type="entry name" value="Trypsin_dom"/>
</dbReference>
<dbReference type="Pfam" id="PF00089">
    <property type="entry name" value="Trypsin"/>
    <property type="match status" value="1"/>
</dbReference>
<reference evidence="6" key="2">
    <citation type="submission" date="2025-09" db="UniProtKB">
        <authorList>
            <consortium name="Ensembl"/>
        </authorList>
    </citation>
    <scope>IDENTIFICATION</scope>
</reference>
<dbReference type="Proteomes" id="UP000472260">
    <property type="component" value="Unassembled WGS sequence"/>
</dbReference>
<dbReference type="CDD" id="cd00190">
    <property type="entry name" value="Tryp_SPc"/>
    <property type="match status" value="1"/>
</dbReference>
<dbReference type="SMART" id="SM00020">
    <property type="entry name" value="Tryp_SPc"/>
    <property type="match status" value="1"/>
</dbReference>
<evidence type="ECO:0000313" key="6">
    <source>
        <dbReference type="Ensembl" id="ENSSANP00000025547.1"/>
    </source>
</evidence>
<evidence type="ECO:0000256" key="4">
    <source>
        <dbReference type="ARBA" id="ARBA00023157"/>
    </source>
</evidence>
<dbReference type="GO" id="GO:0006508">
    <property type="term" value="P:proteolysis"/>
    <property type="evidence" value="ECO:0007669"/>
    <property type="project" value="UniProtKB-KW"/>
</dbReference>
<evidence type="ECO:0000256" key="3">
    <source>
        <dbReference type="ARBA" id="ARBA00022825"/>
    </source>
</evidence>
<keyword evidence="1" id="KW-0645">Protease</keyword>
<dbReference type="InterPro" id="IPR009003">
    <property type="entry name" value="Peptidase_S1_PA"/>
</dbReference>
<dbReference type="PANTHER" id="PTHR24271:SF87">
    <property type="entry name" value="ARGININE ESTERASE-LIKE-RELATED"/>
    <property type="match status" value="1"/>
</dbReference>
<dbReference type="InterPro" id="IPR001314">
    <property type="entry name" value="Peptidase_S1A"/>
</dbReference>